<name>A0A1H4Z765_9PSEU</name>
<dbReference type="EC" id="3.7.1.3" evidence="5"/>
<dbReference type="PANTHER" id="PTHR14084">
    <property type="entry name" value="KYNURENINASE"/>
    <property type="match status" value="1"/>
</dbReference>
<evidence type="ECO:0000256" key="3">
    <source>
        <dbReference type="ARBA" id="ARBA00022898"/>
    </source>
</evidence>
<comment type="subunit">
    <text evidence="5">Homodimer.</text>
</comment>
<sequence>MAGPGACHPGRSTQGSGTAQGKELKADLSAEAADRLDAEDELAAFRARFVPITDPGVVAYLDGNSLGRPLRATAERLQELVAHEWGARLIRSWEERWLTLPEEIGDELGRVALGAAAGQTIVADSTSVCLYKALRAAVALRPGRDEIVTDAANFPTDRFLVESVAAELGLTVRWVADDDIAAVTGPRTAVVTLSHVDYRSAAITDLAGVTRLVHERGGLVVWDLCHSVGSIPVELDAAGADFAVGCTYKFLNAGPGAPAFLYVNARHHETFGQPLTGWMGAADTFGMAAEYVPAPGIRRALSGTPPVLGMVGVREGVALLAEAGVDRVRAKAVALGRWVIALADAWLVPLGFTVASPREDDRRGGHVTLRHPDAERLARVLIEHGVLIDFRRPDGIRIGLSPLTTGFAEVRRAMERIRELAG</sequence>
<dbReference type="InterPro" id="IPR010111">
    <property type="entry name" value="Kynureninase"/>
</dbReference>
<gene>
    <name evidence="7" type="ORF">SAMN04489727_7132</name>
</gene>
<evidence type="ECO:0000256" key="5">
    <source>
        <dbReference type="PIRNR" id="PIRNR038800"/>
    </source>
</evidence>
<feature type="region of interest" description="Disordered" evidence="6">
    <location>
        <begin position="1"/>
        <end position="25"/>
    </location>
</feature>
<dbReference type="Gene3D" id="3.90.1150.10">
    <property type="entry name" value="Aspartate Aminotransferase, domain 1"/>
    <property type="match status" value="1"/>
</dbReference>
<evidence type="ECO:0000256" key="1">
    <source>
        <dbReference type="ARBA" id="ARBA00022642"/>
    </source>
</evidence>
<dbReference type="GO" id="GO:0043420">
    <property type="term" value="P:anthranilate metabolic process"/>
    <property type="evidence" value="ECO:0007669"/>
    <property type="project" value="TreeGrafter"/>
</dbReference>
<evidence type="ECO:0000256" key="6">
    <source>
        <dbReference type="SAM" id="MobiDB-lite"/>
    </source>
</evidence>
<comment type="catalytic activity">
    <reaction evidence="5">
        <text>3-hydroxy-L-kynurenine + H2O = 3-hydroxyanthranilate + L-alanine + H(+)</text>
        <dbReference type="Rhea" id="RHEA:25143"/>
        <dbReference type="ChEBI" id="CHEBI:15377"/>
        <dbReference type="ChEBI" id="CHEBI:15378"/>
        <dbReference type="ChEBI" id="CHEBI:36559"/>
        <dbReference type="ChEBI" id="CHEBI:57972"/>
        <dbReference type="ChEBI" id="CHEBI:58125"/>
        <dbReference type="EC" id="3.7.1.3"/>
    </reaction>
</comment>
<keyword evidence="3 5" id="KW-0663">Pyridoxal phosphate</keyword>
<proteinExistence type="inferred from homology"/>
<keyword evidence="8" id="KW-1185">Reference proteome</keyword>
<dbReference type="UniPathway" id="UPA00334">
    <property type="reaction ID" value="UER00455"/>
</dbReference>
<comment type="similarity">
    <text evidence="5">Belongs to the kynureninase family.</text>
</comment>
<comment type="pathway">
    <text evidence="5">Amino-acid degradation; L-kynurenine degradation; L-alanine and anthranilate from L-kynurenine: step 1/1.</text>
</comment>
<comment type="catalytic activity">
    <reaction evidence="5">
        <text>L-kynurenine + H2O = anthranilate + L-alanine + H(+)</text>
        <dbReference type="Rhea" id="RHEA:16813"/>
        <dbReference type="ChEBI" id="CHEBI:15377"/>
        <dbReference type="ChEBI" id="CHEBI:15378"/>
        <dbReference type="ChEBI" id="CHEBI:16567"/>
        <dbReference type="ChEBI" id="CHEBI:57959"/>
        <dbReference type="ChEBI" id="CHEBI:57972"/>
        <dbReference type="EC" id="3.7.1.3"/>
    </reaction>
</comment>
<dbReference type="STRING" id="208445.SAMN04489727_7132"/>
<dbReference type="Gene3D" id="3.40.640.10">
    <property type="entry name" value="Type I PLP-dependent aspartate aminotransferase-like (Major domain)"/>
    <property type="match status" value="1"/>
</dbReference>
<keyword evidence="4" id="KW-0045">Antibiotic biosynthesis</keyword>
<dbReference type="GO" id="GO:0017000">
    <property type="term" value="P:antibiotic biosynthetic process"/>
    <property type="evidence" value="ECO:0007669"/>
    <property type="project" value="UniProtKB-KW"/>
</dbReference>
<dbReference type="GO" id="GO:0009435">
    <property type="term" value="P:NAD+ biosynthetic process"/>
    <property type="evidence" value="ECO:0007669"/>
    <property type="project" value="UniProtKB-UniPathway"/>
</dbReference>
<dbReference type="AlphaFoldDB" id="A0A1H4Z765"/>
<dbReference type="GO" id="GO:0030170">
    <property type="term" value="F:pyridoxal phosphate binding"/>
    <property type="evidence" value="ECO:0007669"/>
    <property type="project" value="InterPro"/>
</dbReference>
<evidence type="ECO:0000313" key="7">
    <source>
        <dbReference type="EMBL" id="SED26086.1"/>
    </source>
</evidence>
<dbReference type="InterPro" id="IPR015424">
    <property type="entry name" value="PyrdxlP-dep_Trfase"/>
</dbReference>
<dbReference type="GO" id="GO:0019441">
    <property type="term" value="P:L-tryptophan catabolic process to kynurenine"/>
    <property type="evidence" value="ECO:0007669"/>
    <property type="project" value="TreeGrafter"/>
</dbReference>
<comment type="function">
    <text evidence="5">Catalyzes the cleavage of L-kynurenine (L-Kyn) and L-3-hydroxykynurenine (L-3OHKyn) into anthranilic acid (AA) and 3-hydroxyanthranilic acid (3-OHAA), respectively.</text>
</comment>
<dbReference type="EMBL" id="FNSO01000004">
    <property type="protein sequence ID" value="SED26086.1"/>
    <property type="molecule type" value="Genomic_DNA"/>
</dbReference>
<keyword evidence="1 5" id="KW-0662">Pyridine nucleotide biosynthesis</keyword>
<evidence type="ECO:0000313" key="8">
    <source>
        <dbReference type="Proteomes" id="UP000199622"/>
    </source>
</evidence>
<dbReference type="PIRSF" id="PIRSF038800">
    <property type="entry name" value="KYNU"/>
    <property type="match status" value="1"/>
</dbReference>
<dbReference type="Pfam" id="PF22580">
    <property type="entry name" value="KYNU_C"/>
    <property type="match status" value="1"/>
</dbReference>
<dbReference type="GO" id="GO:0005737">
    <property type="term" value="C:cytoplasm"/>
    <property type="evidence" value="ECO:0007669"/>
    <property type="project" value="InterPro"/>
</dbReference>
<dbReference type="GO" id="GO:0097053">
    <property type="term" value="P:L-kynurenine catabolic process"/>
    <property type="evidence" value="ECO:0007669"/>
    <property type="project" value="UniProtKB-UniPathway"/>
</dbReference>
<dbReference type="UniPathway" id="UPA00253">
    <property type="reaction ID" value="UER00329"/>
</dbReference>
<evidence type="ECO:0000256" key="2">
    <source>
        <dbReference type="ARBA" id="ARBA00022801"/>
    </source>
</evidence>
<dbReference type="GO" id="GO:0030429">
    <property type="term" value="F:kynureninase activity"/>
    <property type="evidence" value="ECO:0007669"/>
    <property type="project" value="UniProtKB-EC"/>
</dbReference>
<reference evidence="8" key="1">
    <citation type="submission" date="2016-10" db="EMBL/GenBank/DDBJ databases">
        <authorList>
            <person name="Varghese N."/>
            <person name="Submissions S."/>
        </authorList>
    </citation>
    <scope>NUCLEOTIDE SEQUENCE [LARGE SCALE GENOMIC DNA]</scope>
    <source>
        <strain evidence="8">DSM 44544</strain>
    </source>
</reference>
<comment type="cofactor">
    <cofactor evidence="5">
        <name>pyridoxal 5'-phosphate</name>
        <dbReference type="ChEBI" id="CHEBI:597326"/>
    </cofactor>
</comment>
<organism evidence="7 8">
    <name type="scientific">Amycolatopsis tolypomycina</name>
    <dbReference type="NCBI Taxonomy" id="208445"/>
    <lineage>
        <taxon>Bacteria</taxon>
        <taxon>Bacillati</taxon>
        <taxon>Actinomycetota</taxon>
        <taxon>Actinomycetes</taxon>
        <taxon>Pseudonocardiales</taxon>
        <taxon>Pseudonocardiaceae</taxon>
        <taxon>Amycolatopsis</taxon>
    </lineage>
</organism>
<dbReference type="PANTHER" id="PTHR14084:SF0">
    <property type="entry name" value="KYNURENINASE"/>
    <property type="match status" value="1"/>
</dbReference>
<dbReference type="InterPro" id="IPR015421">
    <property type="entry name" value="PyrdxlP-dep_Trfase_major"/>
</dbReference>
<accession>A0A1H4Z765</accession>
<protein>
    <recommendedName>
        <fullName evidence="5">Kynureninase</fullName>
        <ecNumber evidence="5">3.7.1.3</ecNumber>
    </recommendedName>
</protein>
<dbReference type="Proteomes" id="UP000199622">
    <property type="component" value="Unassembled WGS sequence"/>
</dbReference>
<evidence type="ECO:0000256" key="4">
    <source>
        <dbReference type="ARBA" id="ARBA00023194"/>
    </source>
</evidence>
<keyword evidence="2 5" id="KW-0378">Hydrolase</keyword>
<comment type="pathway">
    <text evidence="5">Cofactor biosynthesis; NAD(+) biosynthesis; quinolinate from L-kynurenine: step 2/3.</text>
</comment>
<dbReference type="InterPro" id="IPR015422">
    <property type="entry name" value="PyrdxlP-dep_Trfase_small"/>
</dbReference>
<dbReference type="SUPFAM" id="SSF53383">
    <property type="entry name" value="PLP-dependent transferases"/>
    <property type="match status" value="1"/>
</dbReference>